<organism evidence="1 2">
    <name type="scientific">Kribbella steppae</name>
    <dbReference type="NCBI Taxonomy" id="2512223"/>
    <lineage>
        <taxon>Bacteria</taxon>
        <taxon>Bacillati</taxon>
        <taxon>Actinomycetota</taxon>
        <taxon>Actinomycetes</taxon>
        <taxon>Propionibacteriales</taxon>
        <taxon>Kribbellaceae</taxon>
        <taxon>Kribbella</taxon>
    </lineage>
</organism>
<proteinExistence type="predicted"/>
<comment type="caution">
    <text evidence="1">The sequence shown here is derived from an EMBL/GenBank/DDBJ whole genome shotgun (WGS) entry which is preliminary data.</text>
</comment>
<evidence type="ECO:0000313" key="2">
    <source>
        <dbReference type="Proteomes" id="UP000294508"/>
    </source>
</evidence>
<dbReference type="Proteomes" id="UP000294508">
    <property type="component" value="Unassembled WGS sequence"/>
</dbReference>
<dbReference type="OrthoDB" id="3828616at2"/>
<dbReference type="AlphaFoldDB" id="A0A4R2HQX7"/>
<keyword evidence="2" id="KW-1185">Reference proteome</keyword>
<reference evidence="1 2" key="1">
    <citation type="journal article" date="2015" name="Stand. Genomic Sci.">
        <title>Genomic Encyclopedia of Bacterial and Archaeal Type Strains, Phase III: the genomes of soil and plant-associated and newly described type strains.</title>
        <authorList>
            <person name="Whitman W.B."/>
            <person name="Woyke T."/>
            <person name="Klenk H.P."/>
            <person name="Zhou Y."/>
            <person name="Lilburn T.G."/>
            <person name="Beck B.J."/>
            <person name="De Vos P."/>
            <person name="Vandamme P."/>
            <person name="Eisen J.A."/>
            <person name="Garrity G."/>
            <person name="Hugenholtz P."/>
            <person name="Kyrpides N.C."/>
        </authorList>
    </citation>
    <scope>NUCLEOTIDE SEQUENCE [LARGE SCALE GENOMIC DNA]</scope>
    <source>
        <strain evidence="1 2">VKM Ac-2572</strain>
    </source>
</reference>
<protein>
    <submittedName>
        <fullName evidence="1">Uncharacterized protein</fullName>
    </submittedName>
</protein>
<sequence>MELMARDIERVPRGNLRVPLVDFARVWVAAERRADELGAAGHVDWYLTGVQVTCRWLACSTTVFDYPGGPVRQLAHAPISRTQQLAHEELIAAETLAAEVRLIKGWPARPGYVEGVMATLEWAWRRSGRPPIEVD</sequence>
<dbReference type="EMBL" id="SLWN01000003">
    <property type="protein sequence ID" value="TCO33379.1"/>
    <property type="molecule type" value="Genomic_DNA"/>
</dbReference>
<evidence type="ECO:0000313" key="1">
    <source>
        <dbReference type="EMBL" id="TCO33379.1"/>
    </source>
</evidence>
<dbReference type="RefSeq" id="WP_132208841.1">
    <property type="nucleotide sequence ID" value="NZ_SLWN01000003.1"/>
</dbReference>
<gene>
    <name evidence="1" type="ORF">EV652_103380</name>
</gene>
<name>A0A4R2HQX7_9ACTN</name>
<accession>A0A4R2HQX7</accession>